<dbReference type="EC" id="2.7.13.3" evidence="2"/>
<dbReference type="Gene3D" id="3.30.565.10">
    <property type="entry name" value="Histidine kinase-like ATPase, C-terminal domain"/>
    <property type="match status" value="1"/>
</dbReference>
<dbReference type="Gene3D" id="1.10.287.130">
    <property type="match status" value="1"/>
</dbReference>
<evidence type="ECO:0000256" key="5">
    <source>
        <dbReference type="PROSITE-ProRule" id="PRU00169"/>
    </source>
</evidence>
<dbReference type="InterPro" id="IPR003594">
    <property type="entry name" value="HATPase_dom"/>
</dbReference>
<feature type="domain" description="Histidine kinase" evidence="7">
    <location>
        <begin position="55"/>
        <end position="275"/>
    </location>
</feature>
<dbReference type="PANTHER" id="PTHR45339:SF1">
    <property type="entry name" value="HYBRID SIGNAL TRANSDUCTION HISTIDINE KINASE J"/>
    <property type="match status" value="1"/>
</dbReference>
<evidence type="ECO:0000259" key="8">
    <source>
        <dbReference type="PROSITE" id="PS50110"/>
    </source>
</evidence>
<dbReference type="SMART" id="SM00387">
    <property type="entry name" value="HATPase_c"/>
    <property type="match status" value="1"/>
</dbReference>
<evidence type="ECO:0000259" key="7">
    <source>
        <dbReference type="PROSITE" id="PS50109"/>
    </source>
</evidence>
<dbReference type="Pfam" id="PF00072">
    <property type="entry name" value="Response_reg"/>
    <property type="match status" value="1"/>
</dbReference>
<name>A0A554VRY4_9FLAO</name>
<feature type="domain" description="Response regulatory" evidence="8">
    <location>
        <begin position="298"/>
        <end position="412"/>
    </location>
</feature>
<evidence type="ECO:0000313" key="9">
    <source>
        <dbReference type="EMBL" id="TSE11436.1"/>
    </source>
</evidence>
<keyword evidence="3 5" id="KW-0597">Phosphoprotein</keyword>
<reference evidence="9 10" key="1">
    <citation type="submission" date="2019-07" db="EMBL/GenBank/DDBJ databases">
        <title>The draft genome sequence of Aquimarina algiphila M91.</title>
        <authorList>
            <person name="Meng X."/>
        </authorList>
    </citation>
    <scope>NUCLEOTIDE SEQUENCE [LARGE SCALE GENOMIC DNA]</scope>
    <source>
        <strain evidence="9 10">M91</strain>
    </source>
</reference>
<feature type="modified residue" description="4-aspartylphosphate" evidence="5">
    <location>
        <position position="347"/>
    </location>
</feature>
<organism evidence="9 10">
    <name type="scientific">Aquimarina algiphila</name>
    <dbReference type="NCBI Taxonomy" id="2047982"/>
    <lineage>
        <taxon>Bacteria</taxon>
        <taxon>Pseudomonadati</taxon>
        <taxon>Bacteroidota</taxon>
        <taxon>Flavobacteriia</taxon>
        <taxon>Flavobacteriales</taxon>
        <taxon>Flavobacteriaceae</taxon>
        <taxon>Aquimarina</taxon>
    </lineage>
</organism>
<keyword evidence="6" id="KW-0812">Transmembrane</keyword>
<dbReference type="InterPro" id="IPR001789">
    <property type="entry name" value="Sig_transdc_resp-reg_receiver"/>
</dbReference>
<evidence type="ECO:0000256" key="4">
    <source>
        <dbReference type="ARBA" id="ARBA00023012"/>
    </source>
</evidence>
<dbReference type="RefSeq" id="WP_143915061.1">
    <property type="nucleotide sequence ID" value="NZ_CANMIK010000004.1"/>
</dbReference>
<sequence length="418" mass="47763">MIYYIIIGILFAVILFLWLKYQGVKKRLDEKSNELQSLLNTSEKQVQFQQDFISILSQELRTPLYGIMGLTNLLAEEHPELKDDKKIKSLKFSGNYLLTLINNILQVSFLDNEEVTVQNTIFNLKDVTQNLVQSFSYATENSDNILHFDFDAEISQTVKGDPAILSQILMNLVSNALRFTKNGNVYFSVSLIKKKGDVSTISFKITHDGYEVSKEDQKSIYQEFINVENEKKWYLGTGINSRIVNRLAEAVNAEIIIQNNSHVGSEYVFVIDFKTQQVKEEQAHQNSVFEVNSGTKFKALIVDDNKLNLLVADKMLSKEQFDCTTIDNGFDAIKLAKENVYDVILMDINMPKLNGIGTTKRIREFDLKTPIIALTAVDVTQLNRQIIQAGLNDYILKPYNKNHLLEMIHKHIENSVLS</sequence>
<evidence type="ECO:0000313" key="10">
    <source>
        <dbReference type="Proteomes" id="UP000318833"/>
    </source>
</evidence>
<accession>A0A554VRY4</accession>
<dbReference type="InterPro" id="IPR036097">
    <property type="entry name" value="HisK_dim/P_sf"/>
</dbReference>
<comment type="caution">
    <text evidence="9">The sequence shown here is derived from an EMBL/GenBank/DDBJ whole genome shotgun (WGS) entry which is preliminary data.</text>
</comment>
<keyword evidence="10" id="KW-1185">Reference proteome</keyword>
<dbReference type="SMART" id="SM00388">
    <property type="entry name" value="HisKA"/>
    <property type="match status" value="1"/>
</dbReference>
<evidence type="ECO:0000256" key="6">
    <source>
        <dbReference type="SAM" id="Phobius"/>
    </source>
</evidence>
<keyword evidence="4" id="KW-0902">Two-component regulatory system</keyword>
<proteinExistence type="predicted"/>
<dbReference type="InterPro" id="IPR003661">
    <property type="entry name" value="HisK_dim/P_dom"/>
</dbReference>
<protein>
    <recommendedName>
        <fullName evidence="2">histidine kinase</fullName>
        <ecNumber evidence="2">2.7.13.3</ecNumber>
    </recommendedName>
</protein>
<dbReference type="Pfam" id="PF00512">
    <property type="entry name" value="HisKA"/>
    <property type="match status" value="1"/>
</dbReference>
<dbReference type="Proteomes" id="UP000318833">
    <property type="component" value="Unassembled WGS sequence"/>
</dbReference>
<dbReference type="Pfam" id="PF02518">
    <property type="entry name" value="HATPase_c"/>
    <property type="match status" value="1"/>
</dbReference>
<dbReference type="SUPFAM" id="SSF55874">
    <property type="entry name" value="ATPase domain of HSP90 chaperone/DNA topoisomerase II/histidine kinase"/>
    <property type="match status" value="1"/>
</dbReference>
<dbReference type="InterPro" id="IPR011006">
    <property type="entry name" value="CheY-like_superfamily"/>
</dbReference>
<keyword evidence="6" id="KW-0472">Membrane</keyword>
<dbReference type="CDD" id="cd17546">
    <property type="entry name" value="REC_hyHK_CKI1_RcsC-like"/>
    <property type="match status" value="1"/>
</dbReference>
<dbReference type="SMART" id="SM00448">
    <property type="entry name" value="REC"/>
    <property type="match status" value="1"/>
</dbReference>
<comment type="catalytic activity">
    <reaction evidence="1">
        <text>ATP + protein L-histidine = ADP + protein N-phospho-L-histidine.</text>
        <dbReference type="EC" id="2.7.13.3"/>
    </reaction>
</comment>
<dbReference type="CDD" id="cd00082">
    <property type="entry name" value="HisKA"/>
    <property type="match status" value="1"/>
</dbReference>
<dbReference type="GO" id="GO:0000155">
    <property type="term" value="F:phosphorelay sensor kinase activity"/>
    <property type="evidence" value="ECO:0007669"/>
    <property type="project" value="InterPro"/>
</dbReference>
<gene>
    <name evidence="9" type="ORF">FOF46_00190</name>
</gene>
<dbReference type="PROSITE" id="PS50109">
    <property type="entry name" value="HIS_KIN"/>
    <property type="match status" value="1"/>
</dbReference>
<dbReference type="InterPro" id="IPR036890">
    <property type="entry name" value="HATPase_C_sf"/>
</dbReference>
<evidence type="ECO:0000256" key="1">
    <source>
        <dbReference type="ARBA" id="ARBA00000085"/>
    </source>
</evidence>
<dbReference type="InterPro" id="IPR005467">
    <property type="entry name" value="His_kinase_dom"/>
</dbReference>
<dbReference type="PANTHER" id="PTHR45339">
    <property type="entry name" value="HYBRID SIGNAL TRANSDUCTION HISTIDINE KINASE J"/>
    <property type="match status" value="1"/>
</dbReference>
<dbReference type="OrthoDB" id="9790442at2"/>
<evidence type="ECO:0000256" key="3">
    <source>
        <dbReference type="ARBA" id="ARBA00022553"/>
    </source>
</evidence>
<feature type="transmembrane region" description="Helical" evidence="6">
    <location>
        <begin position="6"/>
        <end position="21"/>
    </location>
</feature>
<evidence type="ECO:0000256" key="2">
    <source>
        <dbReference type="ARBA" id="ARBA00012438"/>
    </source>
</evidence>
<dbReference type="AlphaFoldDB" id="A0A554VRY4"/>
<dbReference type="PROSITE" id="PS50110">
    <property type="entry name" value="RESPONSE_REGULATORY"/>
    <property type="match status" value="1"/>
</dbReference>
<dbReference type="SUPFAM" id="SSF52172">
    <property type="entry name" value="CheY-like"/>
    <property type="match status" value="1"/>
</dbReference>
<dbReference type="SUPFAM" id="SSF47384">
    <property type="entry name" value="Homodimeric domain of signal transducing histidine kinase"/>
    <property type="match status" value="1"/>
</dbReference>
<keyword evidence="6" id="KW-1133">Transmembrane helix</keyword>
<dbReference type="EMBL" id="VLNR01000001">
    <property type="protein sequence ID" value="TSE11436.1"/>
    <property type="molecule type" value="Genomic_DNA"/>
</dbReference>
<dbReference type="Gene3D" id="3.40.50.2300">
    <property type="match status" value="1"/>
</dbReference>